<dbReference type="EMBL" id="JARBHB010000006">
    <property type="protein sequence ID" value="KAJ8880377.1"/>
    <property type="molecule type" value="Genomic_DNA"/>
</dbReference>
<accession>A0ABQ9H7Y4</accession>
<protein>
    <submittedName>
        <fullName evidence="1">Uncharacterized protein</fullName>
    </submittedName>
</protein>
<name>A0ABQ9H7Y4_9NEOP</name>
<evidence type="ECO:0000313" key="2">
    <source>
        <dbReference type="Proteomes" id="UP001159363"/>
    </source>
</evidence>
<reference evidence="1 2" key="1">
    <citation type="submission" date="2023-02" db="EMBL/GenBank/DDBJ databases">
        <title>LHISI_Scaffold_Assembly.</title>
        <authorList>
            <person name="Stuart O.P."/>
            <person name="Cleave R."/>
            <person name="Magrath M.J.L."/>
            <person name="Mikheyev A.S."/>
        </authorList>
    </citation>
    <scope>NUCLEOTIDE SEQUENCE [LARGE SCALE GENOMIC DNA]</scope>
    <source>
        <strain evidence="1">Daus_M_001</strain>
        <tissue evidence="1">Leg muscle</tissue>
    </source>
</reference>
<gene>
    <name evidence="1" type="ORF">PR048_016846</name>
</gene>
<proteinExistence type="predicted"/>
<sequence>MMQRLLEQRQVISLVSAELKIPAELSSLQSSEDVTVSEVTPDVNTTIRKLQMSALVGSCLHGMLNDLLSSLPLCYAKMEKEPIYAVSTLLDARLKANVFTNHKNVAAPSLI</sequence>
<comment type="caution">
    <text evidence="1">The sequence shown here is derived from an EMBL/GenBank/DDBJ whole genome shotgun (WGS) entry which is preliminary data.</text>
</comment>
<keyword evidence="2" id="KW-1185">Reference proteome</keyword>
<evidence type="ECO:0000313" key="1">
    <source>
        <dbReference type="EMBL" id="KAJ8880377.1"/>
    </source>
</evidence>
<dbReference type="Proteomes" id="UP001159363">
    <property type="component" value="Chromosome 5"/>
</dbReference>
<organism evidence="1 2">
    <name type="scientific">Dryococelus australis</name>
    <dbReference type="NCBI Taxonomy" id="614101"/>
    <lineage>
        <taxon>Eukaryota</taxon>
        <taxon>Metazoa</taxon>
        <taxon>Ecdysozoa</taxon>
        <taxon>Arthropoda</taxon>
        <taxon>Hexapoda</taxon>
        <taxon>Insecta</taxon>
        <taxon>Pterygota</taxon>
        <taxon>Neoptera</taxon>
        <taxon>Polyneoptera</taxon>
        <taxon>Phasmatodea</taxon>
        <taxon>Verophasmatodea</taxon>
        <taxon>Anareolatae</taxon>
        <taxon>Phasmatidae</taxon>
        <taxon>Eurycanthinae</taxon>
        <taxon>Dryococelus</taxon>
    </lineage>
</organism>